<protein>
    <recommendedName>
        <fullName evidence="1">YbaK/aminoacyl-tRNA synthetase-associated domain-containing protein</fullName>
    </recommendedName>
</protein>
<sequence>MATPEGTLNWTPLLDALELVAQPVADVARAGAVPGARVAAISETLADTAEFCEAYDVAPEASANCVIVRGKRGESVTDAAVIVLATDRADVNKTVRKHLDARKVSFADQASTEEATGMTSGGITPVGLPGDWKILIDRRVVDSDVVVVGGGVRGSKLLVPGSELAELPGAEVLELAVPVQAEE</sequence>
<dbReference type="SUPFAM" id="SSF55826">
    <property type="entry name" value="YbaK/ProRS associated domain"/>
    <property type="match status" value="1"/>
</dbReference>
<keyword evidence="3" id="KW-1185">Reference proteome</keyword>
<feature type="domain" description="YbaK/aminoacyl-tRNA synthetase-associated" evidence="1">
    <location>
        <begin position="44"/>
        <end position="166"/>
    </location>
</feature>
<comment type="caution">
    <text evidence="2">The sequence shown here is derived from an EMBL/GenBank/DDBJ whole genome shotgun (WGS) entry which is preliminary data.</text>
</comment>
<name>A0A7M3SW84_9MICC</name>
<organism evidence="2 3">
    <name type="scientific">Rothia koreensis</name>
    <dbReference type="NCBI Taxonomy" id="592378"/>
    <lineage>
        <taxon>Bacteria</taxon>
        <taxon>Bacillati</taxon>
        <taxon>Actinomycetota</taxon>
        <taxon>Actinomycetes</taxon>
        <taxon>Micrococcales</taxon>
        <taxon>Micrococcaceae</taxon>
        <taxon>Rothia</taxon>
    </lineage>
</organism>
<gene>
    <name evidence="2" type="ORF">GMA10_12660</name>
</gene>
<dbReference type="Pfam" id="PF04073">
    <property type="entry name" value="tRNA_edit"/>
    <property type="match status" value="1"/>
</dbReference>
<proteinExistence type="predicted"/>
<evidence type="ECO:0000313" key="2">
    <source>
        <dbReference type="EMBL" id="MUN56049.1"/>
    </source>
</evidence>
<dbReference type="GO" id="GO:0002161">
    <property type="term" value="F:aminoacyl-tRNA deacylase activity"/>
    <property type="evidence" value="ECO:0007669"/>
    <property type="project" value="InterPro"/>
</dbReference>
<dbReference type="EMBL" id="WOGT01000013">
    <property type="protein sequence ID" value="MUN56049.1"/>
    <property type="molecule type" value="Genomic_DNA"/>
</dbReference>
<dbReference type="InterPro" id="IPR007214">
    <property type="entry name" value="YbaK/aa-tRNA-synth-assoc-dom"/>
</dbReference>
<dbReference type="RefSeq" id="WP_129316467.1">
    <property type="nucleotide sequence ID" value="NZ_NOIQ01000032.1"/>
</dbReference>
<dbReference type="Gene3D" id="3.90.960.10">
    <property type="entry name" value="YbaK/aminoacyl-tRNA synthetase-associated domain"/>
    <property type="match status" value="1"/>
</dbReference>
<dbReference type="InterPro" id="IPR036754">
    <property type="entry name" value="YbaK/aa-tRNA-synt-asso_dom_sf"/>
</dbReference>
<dbReference type="PANTHER" id="PTHR30411:SF1">
    <property type="entry name" value="CYTOPLASMIC PROTEIN"/>
    <property type="match status" value="1"/>
</dbReference>
<dbReference type="OrthoDB" id="9796920at2"/>
<reference evidence="2 3" key="1">
    <citation type="submission" date="2019-12" db="EMBL/GenBank/DDBJ databases">
        <authorList>
            <person name="Li J."/>
            <person name="Shi Y."/>
            <person name="Xu G."/>
            <person name="Xiao D."/>
            <person name="Ran X."/>
        </authorList>
    </citation>
    <scope>NUCLEOTIDE SEQUENCE [LARGE SCALE GENOMIC DNA]</scope>
    <source>
        <strain evidence="2 3">JCM 15915</strain>
    </source>
</reference>
<dbReference type="PANTHER" id="PTHR30411">
    <property type="entry name" value="CYTOPLASMIC PROTEIN"/>
    <property type="match status" value="1"/>
</dbReference>
<evidence type="ECO:0000259" key="1">
    <source>
        <dbReference type="Pfam" id="PF04073"/>
    </source>
</evidence>
<evidence type="ECO:0000313" key="3">
    <source>
        <dbReference type="Proteomes" id="UP000462152"/>
    </source>
</evidence>
<dbReference type="Proteomes" id="UP000462152">
    <property type="component" value="Unassembled WGS sequence"/>
</dbReference>
<accession>A0A7M3SW84</accession>
<dbReference type="AlphaFoldDB" id="A0A7M3SW84"/>